<organism evidence="1">
    <name type="scientific">Anguilla anguilla</name>
    <name type="common">European freshwater eel</name>
    <name type="synonym">Muraena anguilla</name>
    <dbReference type="NCBI Taxonomy" id="7936"/>
    <lineage>
        <taxon>Eukaryota</taxon>
        <taxon>Metazoa</taxon>
        <taxon>Chordata</taxon>
        <taxon>Craniata</taxon>
        <taxon>Vertebrata</taxon>
        <taxon>Euteleostomi</taxon>
        <taxon>Actinopterygii</taxon>
        <taxon>Neopterygii</taxon>
        <taxon>Teleostei</taxon>
        <taxon>Anguilliformes</taxon>
        <taxon>Anguillidae</taxon>
        <taxon>Anguilla</taxon>
    </lineage>
</organism>
<reference evidence="1" key="1">
    <citation type="submission" date="2014-11" db="EMBL/GenBank/DDBJ databases">
        <authorList>
            <person name="Amaro Gonzalez C."/>
        </authorList>
    </citation>
    <scope>NUCLEOTIDE SEQUENCE</scope>
</reference>
<sequence length="30" mass="3637">MQFKKKFSLNFLIPNTYMQCHNNGKMNMLD</sequence>
<evidence type="ECO:0000313" key="1">
    <source>
        <dbReference type="EMBL" id="JAH62574.1"/>
    </source>
</evidence>
<protein>
    <submittedName>
        <fullName evidence="1">Uncharacterized protein</fullName>
    </submittedName>
</protein>
<dbReference type="EMBL" id="GBXM01046003">
    <property type="protein sequence ID" value="JAH62574.1"/>
    <property type="molecule type" value="Transcribed_RNA"/>
</dbReference>
<accession>A0A0E9U9I6</accession>
<proteinExistence type="predicted"/>
<dbReference type="AlphaFoldDB" id="A0A0E9U9I6"/>
<name>A0A0E9U9I6_ANGAN</name>
<reference evidence="1" key="2">
    <citation type="journal article" date="2015" name="Fish Shellfish Immunol.">
        <title>Early steps in the European eel (Anguilla anguilla)-Vibrio vulnificus interaction in the gills: Role of the RtxA13 toxin.</title>
        <authorList>
            <person name="Callol A."/>
            <person name="Pajuelo D."/>
            <person name="Ebbesson L."/>
            <person name="Teles M."/>
            <person name="MacKenzie S."/>
            <person name="Amaro C."/>
        </authorList>
    </citation>
    <scope>NUCLEOTIDE SEQUENCE</scope>
</reference>